<feature type="chain" id="PRO_5002788936" evidence="8">
    <location>
        <begin position="24"/>
        <end position="489"/>
    </location>
</feature>
<keyword evidence="6" id="KW-0325">Glycoprotein</keyword>
<organism evidence="10">
    <name type="scientific">Trypanosoma brucei brucei</name>
    <dbReference type="NCBI Taxonomy" id="5702"/>
    <lineage>
        <taxon>Eukaryota</taxon>
        <taxon>Discoba</taxon>
        <taxon>Euglenozoa</taxon>
        <taxon>Kinetoplastea</taxon>
        <taxon>Metakinetoplastina</taxon>
        <taxon>Trypanosomatida</taxon>
        <taxon>Trypanosomatidae</taxon>
        <taxon>Trypanosoma</taxon>
    </lineage>
</organism>
<sequence>MHKSRIFLAITVLSVATSKTTMAAAHNAFKWDEVKHLCSFAVFLTKVPAAVRHKAAEAKRAMEAADEAKTQATMAAYKAASRDQAIVYAAAAAAAGNCLETARNRMAELYTTGLSATAKAAQTAGHIEEFINLLKVASAGGSSTGYCLQTDSTNAPTTDTRLGSAECTALDFDADTDALAFDGEQLTATGFKKLTAKSMLGSQAAKCALLAKAADDTAAATDLFQKKAQQTLIQGMLKVSAKHDGSSTAMLEELTTPATDWTIKQPKTALHKLYSALAETKTAIERQNYCGSDAKSVILHVIDSGKAAEEIEKYLKAIYPTDNKNAAKPDAEAMITKVAGTADNKKTKIQEQIVNTGARKIQGPTAENKQLKDISGNEQLQAAFIAQTAELFDISASAAKACQSQKTQSTKITETDTTCETKGTGDKCTSPCKEVEENGTKKCKLDKEEAKKLEEKTEQKGSKTVTSNTTGSNSFVIKASPFWLAVLFF</sequence>
<proteinExistence type="predicted"/>
<dbReference type="InterPro" id="IPR001812">
    <property type="entry name" value="Trypano_VSG_A_N_dom"/>
</dbReference>
<evidence type="ECO:0000256" key="4">
    <source>
        <dbReference type="ARBA" id="ARBA00022622"/>
    </source>
</evidence>
<dbReference type="Gene3D" id="3.90.150.10">
    <property type="entry name" value="Variant Surface Glycoprotein, subunit A domain 1"/>
    <property type="match status" value="1"/>
</dbReference>
<evidence type="ECO:0000256" key="6">
    <source>
        <dbReference type="ARBA" id="ARBA00023180"/>
    </source>
</evidence>
<protein>
    <submittedName>
        <fullName evidence="10">Variant surface glycoprotein</fullName>
    </submittedName>
</protein>
<gene>
    <name evidence="10" type="primary">VSG 427-19=VSG MITat 1.19</name>
    <name evidence="10" type="ORF">Tb427.BES10.10</name>
</gene>
<dbReference type="GO" id="GO:0042783">
    <property type="term" value="P:symbiont-mediated evasion of host immune response"/>
    <property type="evidence" value="ECO:0007669"/>
    <property type="project" value="InterPro"/>
</dbReference>
<evidence type="ECO:0000256" key="8">
    <source>
        <dbReference type="SAM" id="SignalP"/>
    </source>
</evidence>
<keyword evidence="8" id="KW-0732">Signal</keyword>
<evidence type="ECO:0000256" key="2">
    <source>
        <dbReference type="ARBA" id="ARBA00004609"/>
    </source>
</evidence>
<dbReference type="InterPro" id="IPR027446">
    <property type="entry name" value="VSG_C_dom_sf"/>
</dbReference>
<dbReference type="GO" id="GO:0005886">
    <property type="term" value="C:plasma membrane"/>
    <property type="evidence" value="ECO:0007669"/>
    <property type="project" value="UniProtKB-SubCell"/>
</dbReference>
<accession>B3GVR4</accession>
<dbReference type="AlphaFoldDB" id="B3GVR4"/>
<reference evidence="10" key="1">
    <citation type="submission" date="2008-05" db="EMBL/GenBank/DDBJ databases">
        <title>The architecture of bloodstream-form variant surface glycoprotein expression sites in Trypanosoma brucei Lister 427.</title>
        <authorList>
            <person name="Hertz-Fowler C."/>
            <person name="Figueiredo L.M."/>
            <person name="Quail M.A."/>
            <person name="Becker M."/>
            <person name="Jackson A."/>
            <person name="Bason N."/>
            <person name="Brooks K."/>
            <person name="Churcher C."/>
            <person name="Fahkro D."/>
            <person name="Goodhead I."/>
            <person name="Heath P."/>
            <person name="Mungall K."/>
            <person name="Harris D."/>
            <person name="Hauser H."/>
            <person name="Sanders M."/>
            <person name="Saunders D."/>
            <person name="Seeger K."/>
            <person name="Taylor J.E."/>
            <person name="Walker D."/>
            <person name="White B."/>
            <person name="Young R."/>
            <person name="Kartvelishvili M."/>
            <person name="Sharp S."/>
            <person name="Cross G.A."/>
            <person name="Rudenko G."/>
            <person name="Barry J.D."/>
            <person name="Louis E.J."/>
            <person name="Berriman M."/>
        </authorList>
    </citation>
    <scope>NUCLEOTIDE SEQUENCE</scope>
    <source>
        <strain evidence="10">Lister 427</strain>
    </source>
</reference>
<dbReference type="SUPFAM" id="SSF58087">
    <property type="entry name" value="Variant surface glycoprotein (N-terminal domain)"/>
    <property type="match status" value="1"/>
</dbReference>
<evidence type="ECO:0000256" key="5">
    <source>
        <dbReference type="ARBA" id="ARBA00023136"/>
    </source>
</evidence>
<name>B3GVR4_TRYBB</name>
<dbReference type="Gene3D" id="1.10.470.10">
    <property type="entry name" value="Variant Surface Glycoprotein, subunit A, domain 2"/>
    <property type="match status" value="1"/>
</dbReference>
<evidence type="ECO:0000256" key="3">
    <source>
        <dbReference type="ARBA" id="ARBA00022475"/>
    </source>
</evidence>
<evidence type="ECO:0000256" key="7">
    <source>
        <dbReference type="ARBA" id="ARBA00023288"/>
    </source>
</evidence>
<evidence type="ECO:0000313" key="10">
    <source>
        <dbReference type="EMBL" id="CAQ57450.1"/>
    </source>
</evidence>
<keyword evidence="3" id="KW-1003">Cell membrane</keyword>
<evidence type="ECO:0000256" key="1">
    <source>
        <dbReference type="ARBA" id="ARBA00002523"/>
    </source>
</evidence>
<dbReference type="Gene3D" id="4.10.110.20">
    <property type="entry name" value="Variant surface glycoprotein MITAT 1.2, VSG 221, C-terminal domain"/>
    <property type="match status" value="1"/>
</dbReference>
<keyword evidence="4" id="KW-0336">GPI-anchor</keyword>
<evidence type="ECO:0000259" key="9">
    <source>
        <dbReference type="Pfam" id="PF00913"/>
    </source>
</evidence>
<feature type="domain" description="Trypanosome variant surface glycoprotein A-type N-terminal" evidence="9">
    <location>
        <begin position="12"/>
        <end position="383"/>
    </location>
</feature>
<keyword evidence="7" id="KW-0449">Lipoprotein</keyword>
<dbReference type="Pfam" id="PF00913">
    <property type="entry name" value="Trypan_glycop"/>
    <property type="match status" value="1"/>
</dbReference>
<comment type="function">
    <text evidence="1">VSG forms a coat on the surface of the parasite. The trypanosome evades the immune response of the host by expressing a series of antigenically distinct VSGs from an estimated 1000 VSG genes.</text>
</comment>
<keyword evidence="5" id="KW-0472">Membrane</keyword>
<feature type="signal peptide" evidence="8">
    <location>
        <begin position="1"/>
        <end position="23"/>
    </location>
</feature>
<dbReference type="EMBL" id="FM162580">
    <property type="protein sequence ID" value="CAQ57450.1"/>
    <property type="molecule type" value="Genomic_DNA"/>
</dbReference>
<dbReference type="GO" id="GO:0098552">
    <property type="term" value="C:side of membrane"/>
    <property type="evidence" value="ECO:0007669"/>
    <property type="project" value="UniProtKB-KW"/>
</dbReference>
<comment type="subcellular location">
    <subcellularLocation>
        <location evidence="2">Cell membrane</location>
        <topology evidence="2">Lipid-anchor</topology>
        <topology evidence="2">GPI-anchor</topology>
    </subcellularLocation>
</comment>
<dbReference type="SUPFAM" id="SSF118251">
    <property type="entry name" value="Variant surface glycoprotein MITAT 1.2, VSG 221, C-terminal domain"/>
    <property type="match status" value="1"/>
</dbReference>